<dbReference type="GO" id="GO:0034587">
    <property type="term" value="P:piRNA processing"/>
    <property type="evidence" value="ECO:0007669"/>
    <property type="project" value="TreeGrafter"/>
</dbReference>
<dbReference type="InterPro" id="IPR022284">
    <property type="entry name" value="GPAT/DHAPAT"/>
</dbReference>
<name>A0A3Q4HZR1_NEOBR</name>
<feature type="transmembrane region" description="Helical" evidence="1">
    <location>
        <begin position="410"/>
        <end position="436"/>
    </location>
</feature>
<dbReference type="Bgee" id="ENSNBRG00000017707">
    <property type="expression patterns" value="Expressed in testis"/>
</dbReference>
<dbReference type="PANTHER" id="PTHR12563">
    <property type="entry name" value="GLYCEROL-3-PHOSPHATE ACYLTRANSFERASE"/>
    <property type="match status" value="1"/>
</dbReference>
<evidence type="ECO:0000313" key="4">
    <source>
        <dbReference type="Proteomes" id="UP000261580"/>
    </source>
</evidence>
<dbReference type="GO" id="GO:0006631">
    <property type="term" value="P:fatty acid metabolic process"/>
    <property type="evidence" value="ECO:0007669"/>
    <property type="project" value="TreeGrafter"/>
</dbReference>
<keyword evidence="1" id="KW-0812">Transmembrane</keyword>
<keyword evidence="1" id="KW-1133">Transmembrane helix</keyword>
<feature type="transmembrane region" description="Helical" evidence="1">
    <location>
        <begin position="707"/>
        <end position="729"/>
    </location>
</feature>
<keyword evidence="1" id="KW-0472">Membrane</keyword>
<dbReference type="PANTHER" id="PTHR12563:SF15">
    <property type="entry name" value="GLYCEROL-3-PHOSPHATE ACYLTRANSFERASE 2, MITOCHONDRIAL"/>
    <property type="match status" value="1"/>
</dbReference>
<dbReference type="Ensembl" id="ENSNBRT00000023874.1">
    <property type="protein sequence ID" value="ENSNBRP00000023262.1"/>
    <property type="gene ID" value="ENSNBRG00000017707.1"/>
</dbReference>
<evidence type="ECO:0000259" key="2">
    <source>
        <dbReference type="Pfam" id="PF19277"/>
    </source>
</evidence>
<dbReference type="Proteomes" id="UP000261580">
    <property type="component" value="Unassembled WGS sequence"/>
</dbReference>
<accession>A0A3Q4HZR1</accession>
<proteinExistence type="predicted"/>
<sequence>ARQHNDVKLSDRDITLQGPKMYLCLSCGLKIRKMMKTVLPCLGKFRPVVGQCCHQCTPDSLSKKLGQNYSLGFHNLLSVNETQTRYRGWLVRRVCCALFVSGCKVYGSPVSGRVERVCQSNSFICLLRPCVHLLSLTFSSLLSIHPSTHYPLLTRFVCWAMLKMFASVFGSIQVNLNHLSALHRGSLLVYVYVRQSAVDCALIPLVLFYHSLRVPYTVCPLQIKNASLRSILQKVGVVLLPPSAPTEEDAEMDTLYQSVMTALVRELLHEGQAISIGVSERSGLGGQWLARIRQLIKEGSVPDVSLVPVGISYDCVPKTYIQVDVCKQTLASARTHLIGSICNCSEMCESGRCRVDEWLPLQDLLLPVILNNRAGSAFGQRRMSWLLPSSYYASELEEPSRSERNLSIAIILHLIFSATSCMAVMPTSLMSSLLLYKHRKVRVTSVLCRDVAWLTEELLFRNKDVGFGGSLTEVVHYSLSLLAPHLIIAAAPSKKDPLIVPCPSLAATLHLSYMAKTVTHAFISEAVGACAVSAMLCEVAHSGVSSSVRSDVEGVEVKGDTEFDVVLCQSELTARTLQLCHLLPPGFMPPCQSSQSFALDAIDSLVRCGILIQEEVPRDVPICDFWKKQEGPLTWTTSDDPYHSDSDCEEPDLCSYKIRQPSHCPEMLFFLCRMLAGHLRALCWTTIGLDLFEMPLAGMWTLFKGSYTVVAMLLTCLCFCSLFSIQVLLEEWQKEGVFLAVSPLFQLSENRQKLHRFISQYLYN</sequence>
<dbReference type="InterPro" id="IPR045520">
    <property type="entry name" value="GPAT/DHAPAT_C"/>
</dbReference>
<dbReference type="GO" id="GO:0019432">
    <property type="term" value="P:triglyceride biosynthetic process"/>
    <property type="evidence" value="ECO:0007669"/>
    <property type="project" value="TreeGrafter"/>
</dbReference>
<dbReference type="Pfam" id="PF19277">
    <property type="entry name" value="GPAT_C"/>
    <property type="match status" value="1"/>
</dbReference>
<dbReference type="GO" id="GO:0006072">
    <property type="term" value="P:glycerol-3-phosphate metabolic process"/>
    <property type="evidence" value="ECO:0007669"/>
    <property type="project" value="TreeGrafter"/>
</dbReference>
<evidence type="ECO:0000313" key="3">
    <source>
        <dbReference type="Ensembl" id="ENSNBRP00000023262.1"/>
    </source>
</evidence>
<feature type="domain" description="GPAT/DHAPAT C-terminal" evidence="2">
    <location>
        <begin position="418"/>
        <end position="616"/>
    </location>
</feature>
<dbReference type="GeneTree" id="ENSGT00520000055570"/>
<reference evidence="3" key="1">
    <citation type="submission" date="2025-08" db="UniProtKB">
        <authorList>
            <consortium name="Ensembl"/>
        </authorList>
    </citation>
    <scope>IDENTIFICATION</scope>
</reference>
<dbReference type="GO" id="GO:0031966">
    <property type="term" value="C:mitochondrial membrane"/>
    <property type="evidence" value="ECO:0007669"/>
    <property type="project" value="TreeGrafter"/>
</dbReference>
<reference evidence="3" key="2">
    <citation type="submission" date="2025-09" db="UniProtKB">
        <authorList>
            <consortium name="Ensembl"/>
        </authorList>
    </citation>
    <scope>IDENTIFICATION</scope>
</reference>
<protein>
    <submittedName>
        <fullName evidence="3">Glycerol-3-phosphate acyltransferase 2, mitochondrial</fullName>
    </submittedName>
</protein>
<dbReference type="GO" id="GO:0004366">
    <property type="term" value="F:glycerol-3-phosphate O-acyltransferase activity"/>
    <property type="evidence" value="ECO:0007669"/>
    <property type="project" value="TreeGrafter"/>
</dbReference>
<dbReference type="GO" id="GO:0008654">
    <property type="term" value="P:phospholipid biosynthetic process"/>
    <property type="evidence" value="ECO:0007669"/>
    <property type="project" value="TreeGrafter"/>
</dbReference>
<dbReference type="AlphaFoldDB" id="A0A3Q4HZR1"/>
<evidence type="ECO:0000256" key="1">
    <source>
        <dbReference type="SAM" id="Phobius"/>
    </source>
</evidence>
<organism evidence="3 4">
    <name type="scientific">Neolamprologus brichardi</name>
    <name type="common">Fairy cichlid</name>
    <name type="synonym">Lamprologus brichardi</name>
    <dbReference type="NCBI Taxonomy" id="32507"/>
    <lineage>
        <taxon>Eukaryota</taxon>
        <taxon>Metazoa</taxon>
        <taxon>Chordata</taxon>
        <taxon>Craniata</taxon>
        <taxon>Vertebrata</taxon>
        <taxon>Euteleostomi</taxon>
        <taxon>Actinopterygii</taxon>
        <taxon>Neopterygii</taxon>
        <taxon>Teleostei</taxon>
        <taxon>Neoteleostei</taxon>
        <taxon>Acanthomorphata</taxon>
        <taxon>Ovalentaria</taxon>
        <taxon>Cichlomorphae</taxon>
        <taxon>Cichliformes</taxon>
        <taxon>Cichlidae</taxon>
        <taxon>African cichlids</taxon>
        <taxon>Pseudocrenilabrinae</taxon>
        <taxon>Lamprologini</taxon>
        <taxon>Neolamprologus</taxon>
    </lineage>
</organism>
<keyword evidence="4" id="KW-1185">Reference proteome</keyword>